<evidence type="ECO:0000313" key="2">
    <source>
        <dbReference type="EMBL" id="MBM6738682.1"/>
    </source>
</evidence>
<dbReference type="InterPro" id="IPR016181">
    <property type="entry name" value="Acyl_CoA_acyltransferase"/>
</dbReference>
<dbReference type="EMBL" id="JACLYY010000011">
    <property type="protein sequence ID" value="MBM6738682.1"/>
    <property type="molecule type" value="Genomic_DNA"/>
</dbReference>
<protein>
    <submittedName>
        <fullName evidence="2">GNAT family N-acetyltransferase</fullName>
    </submittedName>
</protein>
<evidence type="ECO:0000313" key="3">
    <source>
        <dbReference type="Proteomes" id="UP000716906"/>
    </source>
</evidence>
<dbReference type="CDD" id="cd04301">
    <property type="entry name" value="NAT_SF"/>
    <property type="match status" value="1"/>
</dbReference>
<gene>
    <name evidence="2" type="ORF">H7U36_11330</name>
</gene>
<dbReference type="SUPFAM" id="SSF55729">
    <property type="entry name" value="Acyl-CoA N-acyltransferases (Nat)"/>
    <property type="match status" value="1"/>
</dbReference>
<dbReference type="InterPro" id="IPR000182">
    <property type="entry name" value="GNAT_dom"/>
</dbReference>
<dbReference type="Gene3D" id="3.40.630.30">
    <property type="match status" value="1"/>
</dbReference>
<comment type="caution">
    <text evidence="2">The sequence shown here is derived from an EMBL/GenBank/DDBJ whole genome shotgun (WGS) entry which is preliminary data.</text>
</comment>
<dbReference type="PANTHER" id="PTHR43451:SF1">
    <property type="entry name" value="ACETYLTRANSFERASE"/>
    <property type="match status" value="1"/>
</dbReference>
<dbReference type="InterPro" id="IPR052564">
    <property type="entry name" value="N-acetyltrans/Recomb-assoc"/>
</dbReference>
<sequence length="196" mass="22541">MIRNSGKREFIPLLEAWKKVEVRKVRERIESVQKSLGSPAYEPTVSFVKAGKTSAREISELVQKTVRTVYPKYYPQAVADFFAMFHSKDRISQDILEGKVWVLRLDGRIIGTGSLEEEHVTRVYVLPEFQGKGYGAWIMGELEKEIRKHHDRAVLDASLPACCFYEKLGYKTVSHQSMSVFDGAVLVYEIMEKRLH</sequence>
<proteinExistence type="predicted"/>
<keyword evidence="3" id="KW-1185">Reference proteome</keyword>
<accession>A0ABS2EAK3</accession>
<reference evidence="2 3" key="1">
    <citation type="journal article" date="2021" name="Sci. Rep.">
        <title>The distribution of antibiotic resistance genes in chicken gut microbiota commensals.</title>
        <authorList>
            <person name="Juricova H."/>
            <person name="Matiasovicova J."/>
            <person name="Kubasova T."/>
            <person name="Cejkova D."/>
            <person name="Rychlik I."/>
        </authorList>
    </citation>
    <scope>NUCLEOTIDE SEQUENCE [LARGE SCALE GENOMIC DNA]</scope>
    <source>
        <strain evidence="2 3">An773</strain>
    </source>
</reference>
<dbReference type="Proteomes" id="UP000716906">
    <property type="component" value="Unassembled WGS sequence"/>
</dbReference>
<name>A0ABS2EAK3_9FIRM</name>
<dbReference type="Pfam" id="PF13673">
    <property type="entry name" value="Acetyltransf_10"/>
    <property type="match status" value="1"/>
</dbReference>
<dbReference type="PROSITE" id="PS51186">
    <property type="entry name" value="GNAT"/>
    <property type="match status" value="1"/>
</dbReference>
<feature type="domain" description="N-acetyltransferase" evidence="1">
    <location>
        <begin position="64"/>
        <end position="196"/>
    </location>
</feature>
<evidence type="ECO:0000259" key="1">
    <source>
        <dbReference type="PROSITE" id="PS51186"/>
    </source>
</evidence>
<organism evidence="2 3">
    <name type="scientific">Faecalicatena fissicatena</name>
    <dbReference type="NCBI Taxonomy" id="290055"/>
    <lineage>
        <taxon>Bacteria</taxon>
        <taxon>Bacillati</taxon>
        <taxon>Bacillota</taxon>
        <taxon>Clostridia</taxon>
        <taxon>Lachnospirales</taxon>
        <taxon>Lachnospiraceae</taxon>
        <taxon>Faecalicatena</taxon>
    </lineage>
</organism>
<dbReference type="PANTHER" id="PTHR43451">
    <property type="entry name" value="ACETYLTRANSFERASE (GNAT) FAMILY PROTEIN"/>
    <property type="match status" value="1"/>
</dbReference>